<dbReference type="PANTHER" id="PTHR43479">
    <property type="entry name" value="ACREF/ENVCD OPERON REPRESSOR-RELATED"/>
    <property type="match status" value="1"/>
</dbReference>
<evidence type="ECO:0000259" key="4">
    <source>
        <dbReference type="PROSITE" id="PS50977"/>
    </source>
</evidence>
<dbReference type="PROSITE" id="PS50977">
    <property type="entry name" value="HTH_TETR_2"/>
    <property type="match status" value="1"/>
</dbReference>
<dbReference type="SUPFAM" id="SSF46689">
    <property type="entry name" value="Homeodomain-like"/>
    <property type="match status" value="1"/>
</dbReference>
<feature type="compositionally biased region" description="Basic residues" evidence="3">
    <location>
        <begin position="235"/>
        <end position="246"/>
    </location>
</feature>
<dbReference type="Gene3D" id="1.10.357.10">
    <property type="entry name" value="Tetracycline Repressor, domain 2"/>
    <property type="match status" value="1"/>
</dbReference>
<evidence type="ECO:0000256" key="3">
    <source>
        <dbReference type="SAM" id="MobiDB-lite"/>
    </source>
</evidence>
<dbReference type="PRINTS" id="PR00455">
    <property type="entry name" value="HTHTETR"/>
</dbReference>
<dbReference type="PANTHER" id="PTHR43479:SF11">
    <property type="entry name" value="ACREF_ENVCD OPERON REPRESSOR-RELATED"/>
    <property type="match status" value="1"/>
</dbReference>
<dbReference type="InterPro" id="IPR023772">
    <property type="entry name" value="DNA-bd_HTH_TetR-type_CS"/>
</dbReference>
<dbReference type="RefSeq" id="WP_094456695.1">
    <property type="nucleotide sequence ID" value="NZ_NOXU01000029.1"/>
</dbReference>
<gene>
    <name evidence="5" type="ORF">CHU95_12685</name>
</gene>
<dbReference type="InterPro" id="IPR009057">
    <property type="entry name" value="Homeodomain-like_sf"/>
</dbReference>
<dbReference type="PROSITE" id="PS01081">
    <property type="entry name" value="HTH_TETR_1"/>
    <property type="match status" value="1"/>
</dbReference>
<feature type="domain" description="HTH tetR-type" evidence="4">
    <location>
        <begin position="24"/>
        <end position="84"/>
    </location>
</feature>
<dbReference type="EMBL" id="NOXU01000029">
    <property type="protein sequence ID" value="OYQ34287.1"/>
    <property type="molecule type" value="Genomic_DNA"/>
</dbReference>
<dbReference type="InterPro" id="IPR050624">
    <property type="entry name" value="HTH-type_Tx_Regulator"/>
</dbReference>
<accession>A0A255YYG8</accession>
<evidence type="ECO:0000256" key="2">
    <source>
        <dbReference type="PROSITE-ProRule" id="PRU00335"/>
    </source>
</evidence>
<dbReference type="OrthoDB" id="9803547at2"/>
<evidence type="ECO:0000313" key="5">
    <source>
        <dbReference type="EMBL" id="OYQ34287.1"/>
    </source>
</evidence>
<comment type="caution">
    <text evidence="5">The sequence shown here is derived from an EMBL/GenBank/DDBJ whole genome shotgun (WGS) entry which is preliminary data.</text>
</comment>
<protein>
    <recommendedName>
        <fullName evidence="4">HTH tetR-type domain-containing protein</fullName>
    </recommendedName>
</protein>
<dbReference type="AlphaFoldDB" id="A0A255YYG8"/>
<proteinExistence type="predicted"/>
<organism evidence="5 6">
    <name type="scientific">Niveispirillum lacus</name>
    <dbReference type="NCBI Taxonomy" id="1981099"/>
    <lineage>
        <taxon>Bacteria</taxon>
        <taxon>Pseudomonadati</taxon>
        <taxon>Pseudomonadota</taxon>
        <taxon>Alphaproteobacteria</taxon>
        <taxon>Rhodospirillales</taxon>
        <taxon>Azospirillaceae</taxon>
        <taxon>Niveispirillum</taxon>
    </lineage>
</organism>
<feature type="region of interest" description="Disordered" evidence="3">
    <location>
        <begin position="226"/>
        <end position="246"/>
    </location>
</feature>
<keyword evidence="6" id="KW-1185">Reference proteome</keyword>
<evidence type="ECO:0000256" key="1">
    <source>
        <dbReference type="ARBA" id="ARBA00023125"/>
    </source>
</evidence>
<sequence length="246" mass="27239">MSTVGASAQVRKRKPSAEKVEKNEATRLALIEAAAKIVGRYGYAGCSIARVTAKAKVAHGTFYLHFKSQQELFDLLLPTLGARMLDKISDAVRNATSLLEVERRGLEANFAYLVAHPYMYRLMMEAELFAPTAFRAHIGMLVERYVRSLRRSLKDQDPPLYSDIELEQVASMLMGARSYLLMRFCAVDGKIKPLSPDILDTYLRFVATGLKAGPLAPLLAAQELTSVPEPTPKPAPRRRAKATVEA</sequence>
<feature type="DNA-binding region" description="H-T-H motif" evidence="2">
    <location>
        <begin position="47"/>
        <end position="66"/>
    </location>
</feature>
<dbReference type="GO" id="GO:0003677">
    <property type="term" value="F:DNA binding"/>
    <property type="evidence" value="ECO:0007669"/>
    <property type="project" value="UniProtKB-UniRule"/>
</dbReference>
<evidence type="ECO:0000313" key="6">
    <source>
        <dbReference type="Proteomes" id="UP000216998"/>
    </source>
</evidence>
<keyword evidence="1 2" id="KW-0238">DNA-binding</keyword>
<dbReference type="InterPro" id="IPR001647">
    <property type="entry name" value="HTH_TetR"/>
</dbReference>
<dbReference type="Proteomes" id="UP000216998">
    <property type="component" value="Unassembled WGS sequence"/>
</dbReference>
<reference evidence="5 6" key="1">
    <citation type="submission" date="2017-07" db="EMBL/GenBank/DDBJ databases">
        <title>Niveispirillum cyanobacteriorum sp. nov., isolated from cyanobacterial aggregates in a eutrophic lake.</title>
        <authorList>
            <person name="Cai H."/>
        </authorList>
    </citation>
    <scope>NUCLEOTIDE SEQUENCE [LARGE SCALE GENOMIC DNA]</scope>
    <source>
        <strain evidence="6">TH1-14</strain>
    </source>
</reference>
<dbReference type="Pfam" id="PF00440">
    <property type="entry name" value="TetR_N"/>
    <property type="match status" value="1"/>
</dbReference>
<name>A0A255YYG8_9PROT</name>